<evidence type="ECO:0000256" key="1">
    <source>
        <dbReference type="SAM" id="SignalP"/>
    </source>
</evidence>
<dbReference type="KEGG" id="coy:HF329_04375"/>
<evidence type="ECO:0008006" key="4">
    <source>
        <dbReference type="Google" id="ProtNLM"/>
    </source>
</evidence>
<reference evidence="3" key="1">
    <citation type="submission" date="2020-04" db="EMBL/GenBank/DDBJ databases">
        <authorList>
            <person name="Kittiwongwattana C."/>
        </authorList>
    </citation>
    <scope>NUCLEOTIDE SEQUENCE [LARGE SCALE GENOMIC DNA]</scope>
    <source>
        <strain evidence="3">1310</strain>
    </source>
</reference>
<feature type="chain" id="PRO_5041964181" description="GLPGLI family protein" evidence="1">
    <location>
        <begin position="21"/>
        <end position="286"/>
    </location>
</feature>
<evidence type="ECO:0000313" key="2">
    <source>
        <dbReference type="EMBL" id="QJB30575.1"/>
    </source>
</evidence>
<dbReference type="RefSeq" id="WP_168802853.1">
    <property type="nucleotide sequence ID" value="NZ_CP051205.1"/>
</dbReference>
<name>A0AAE6ZE63_9BACT</name>
<proteinExistence type="predicted"/>
<protein>
    <recommendedName>
        <fullName evidence="4">GLPGLI family protein</fullName>
    </recommendedName>
</protein>
<gene>
    <name evidence="2" type="ORF">HF329_04375</name>
</gene>
<organism evidence="2 3">
    <name type="scientific">Chitinophaga oryzae</name>
    <dbReference type="NCBI Taxonomy" id="2725414"/>
    <lineage>
        <taxon>Bacteria</taxon>
        <taxon>Pseudomonadati</taxon>
        <taxon>Bacteroidota</taxon>
        <taxon>Chitinophagia</taxon>
        <taxon>Chitinophagales</taxon>
        <taxon>Chitinophagaceae</taxon>
        <taxon>Chitinophaga</taxon>
    </lineage>
</organism>
<keyword evidence="1" id="KW-0732">Signal</keyword>
<dbReference type="EMBL" id="CP051205">
    <property type="protein sequence ID" value="QJB30575.1"/>
    <property type="molecule type" value="Genomic_DNA"/>
</dbReference>
<evidence type="ECO:0000313" key="3">
    <source>
        <dbReference type="Proteomes" id="UP000502421"/>
    </source>
</evidence>
<sequence>MTPKQIVAAMLLLISASASAQFTGYYTAESVDGSKEKAHFILDEAGRFYVFIGNMYVDGQWKPINKNKVSFEFGQPDLVDLYVSAGNSHGGQICFSGFADKDAFVRIGPGGPGTSFRRVYREEPKCSYSLYEYVRVNRQECNDITVAIKLPPGGKDTSAYVYSYQIPEKYDEIYLLVNNNAFPRGQRNVSIEYKDGRYLLGNIELQKQPNAPSSLPQLLVTRYEQLNQDRIKAFRKERYVKNGPVEKITPQKSRQSIAVVDEPVISIACPDENAFPPVTLPPGRKQ</sequence>
<dbReference type="AlphaFoldDB" id="A0AAE6ZE63"/>
<accession>A0AAE6ZE63</accession>
<dbReference type="Proteomes" id="UP000502421">
    <property type="component" value="Chromosome"/>
</dbReference>
<feature type="signal peptide" evidence="1">
    <location>
        <begin position="1"/>
        <end position="20"/>
    </location>
</feature>